<dbReference type="SUPFAM" id="SSF53756">
    <property type="entry name" value="UDP-Glycosyltransferase/glycogen phosphorylase"/>
    <property type="match status" value="1"/>
</dbReference>
<evidence type="ECO:0000256" key="1">
    <source>
        <dbReference type="ARBA" id="ARBA00022679"/>
    </source>
</evidence>
<feature type="domain" description="Glycosyltransferase subfamily 4-like N-terminal" evidence="2">
    <location>
        <begin position="89"/>
        <end position="220"/>
    </location>
</feature>
<dbReference type="Gene3D" id="3.40.50.2000">
    <property type="entry name" value="Glycogen Phosphorylase B"/>
    <property type="match status" value="2"/>
</dbReference>
<dbReference type="Pfam" id="PF13692">
    <property type="entry name" value="Glyco_trans_1_4"/>
    <property type="match status" value="1"/>
</dbReference>
<dbReference type="PANTHER" id="PTHR46401">
    <property type="entry name" value="GLYCOSYLTRANSFERASE WBBK-RELATED"/>
    <property type="match status" value="1"/>
</dbReference>
<evidence type="ECO:0000313" key="3">
    <source>
        <dbReference type="EMBL" id="MCW1887315.1"/>
    </source>
</evidence>
<reference evidence="3 4" key="1">
    <citation type="submission" date="2022-10" db="EMBL/GenBank/DDBJ databases">
        <title>Luteolibacter flavescens strain MCCC 1K03193, whole genome shotgun sequencing project.</title>
        <authorList>
            <person name="Zhao G."/>
            <person name="Shen L."/>
        </authorList>
    </citation>
    <scope>NUCLEOTIDE SEQUENCE [LARGE SCALE GENOMIC DNA]</scope>
    <source>
        <strain evidence="3 4">MCCC 1K03193</strain>
    </source>
</reference>
<protein>
    <submittedName>
        <fullName evidence="3">Glycosyltransferase family 4 protein</fullName>
    </submittedName>
</protein>
<dbReference type="RefSeq" id="WP_264503271.1">
    <property type="nucleotide sequence ID" value="NZ_JAPDDS010000016.1"/>
</dbReference>
<evidence type="ECO:0000313" key="4">
    <source>
        <dbReference type="Proteomes" id="UP001207930"/>
    </source>
</evidence>
<gene>
    <name evidence="3" type="ORF">OKA04_21435</name>
</gene>
<accession>A0ABT3FUP6</accession>
<evidence type="ECO:0000259" key="2">
    <source>
        <dbReference type="Pfam" id="PF13439"/>
    </source>
</evidence>
<dbReference type="EMBL" id="JAPDDS010000016">
    <property type="protein sequence ID" value="MCW1887315.1"/>
    <property type="molecule type" value="Genomic_DNA"/>
</dbReference>
<dbReference type="CDD" id="cd03801">
    <property type="entry name" value="GT4_PimA-like"/>
    <property type="match status" value="1"/>
</dbReference>
<keyword evidence="4" id="KW-1185">Reference proteome</keyword>
<keyword evidence="1" id="KW-0808">Transferase</keyword>
<sequence>MTTSRKFVAAFAGRRDGYQVPLALAESNTLEKFLTGLYLRRSDAWANRLPEKIRGKFESRVCDGLPDQLVQPSLRIELMQHLSRIVGDPTNRSWQWANRAISVAARGAARRSRSDLLLYEPYAWEAFTADYSHRPRKVLFHFHLHPVFERDLTEQQEKAHSLGITNWLATDARQEDDNRVIDAWRHSDLVICASSFTKRSLTSQGLAPERCIVVPYGIDVPPDDMDVPVPDGFSVLFVGSGIRRKGLHHLLNAWSRANLPKRSSLTLVCRSLDPALVPLLGEMPPNVRLLRGASASELKELYQKSSLFAMPSLVEGFGQVYLEALSAGCPVLGTPNTCLPDLGSEEDGIFICDAGDVASLQSRLETLSETLTRPDSDRLRTRAKEIARRHSWRRFRQGINDAISTHLPE</sequence>
<name>A0ABT3FUP6_9BACT</name>
<proteinExistence type="predicted"/>
<dbReference type="Proteomes" id="UP001207930">
    <property type="component" value="Unassembled WGS sequence"/>
</dbReference>
<dbReference type="PANTHER" id="PTHR46401:SF2">
    <property type="entry name" value="GLYCOSYLTRANSFERASE WBBK-RELATED"/>
    <property type="match status" value="1"/>
</dbReference>
<comment type="caution">
    <text evidence="3">The sequence shown here is derived from an EMBL/GenBank/DDBJ whole genome shotgun (WGS) entry which is preliminary data.</text>
</comment>
<dbReference type="InterPro" id="IPR028098">
    <property type="entry name" value="Glyco_trans_4-like_N"/>
</dbReference>
<organism evidence="3 4">
    <name type="scientific">Luteolibacter flavescens</name>
    <dbReference type="NCBI Taxonomy" id="1859460"/>
    <lineage>
        <taxon>Bacteria</taxon>
        <taxon>Pseudomonadati</taxon>
        <taxon>Verrucomicrobiota</taxon>
        <taxon>Verrucomicrobiia</taxon>
        <taxon>Verrucomicrobiales</taxon>
        <taxon>Verrucomicrobiaceae</taxon>
        <taxon>Luteolibacter</taxon>
    </lineage>
</organism>
<dbReference type="Pfam" id="PF13439">
    <property type="entry name" value="Glyco_transf_4"/>
    <property type="match status" value="1"/>
</dbReference>